<evidence type="ECO:0000259" key="4">
    <source>
        <dbReference type="Pfam" id="PF01370"/>
    </source>
</evidence>
<proteinExistence type="predicted"/>
<keyword evidence="6" id="KW-1185">Reference proteome</keyword>
<dbReference type="InterPro" id="IPR050425">
    <property type="entry name" value="NAD(P)_dehydrat-like"/>
</dbReference>
<protein>
    <recommendedName>
        <fullName evidence="4">NAD-dependent epimerase/dehydratase domain-containing protein</fullName>
    </recommendedName>
</protein>
<sequence length="199" mass="22005">MHVKVFSLQHLLLFFHPNDPQAEVIDPAVMGTVNVLRSCAKDLSIKRVVVTSSMVAIAYNGTPLTPHVNWYTLSKALAEQEAWKFAKESGSDLVKIHPGFTFGPFLQPNLNLSVELMLNLINGNLKYAGPCRFVDVRDIAYAHIQAVEVSTANGRYLVAGKVIQLSQVLKIFAPTLPCFAPSREVCFSSIFISLNFPLM</sequence>
<dbReference type="InterPro" id="IPR001509">
    <property type="entry name" value="Epimerase_deHydtase"/>
</dbReference>
<evidence type="ECO:0000256" key="1">
    <source>
        <dbReference type="ARBA" id="ARBA00022857"/>
    </source>
</evidence>
<dbReference type="Proteomes" id="UP001428341">
    <property type="component" value="Unassembled WGS sequence"/>
</dbReference>
<dbReference type="AlphaFoldDB" id="A0AAP0QHE0"/>
<dbReference type="InterPro" id="IPR036291">
    <property type="entry name" value="NAD(P)-bd_dom_sf"/>
</dbReference>
<dbReference type="Gene3D" id="3.40.50.720">
    <property type="entry name" value="NAD(P)-binding Rossmann-like Domain"/>
    <property type="match status" value="1"/>
</dbReference>
<dbReference type="EMBL" id="JBCGBO010000007">
    <property type="protein sequence ID" value="KAK9189124.1"/>
    <property type="molecule type" value="Genomic_DNA"/>
</dbReference>
<keyword evidence="2" id="KW-0560">Oxidoreductase</keyword>
<name>A0AAP0QHE0_9ROSI</name>
<gene>
    <name evidence="5" type="ORF">WN944_020530</name>
</gene>
<evidence type="ECO:0000313" key="5">
    <source>
        <dbReference type="EMBL" id="KAK9189124.1"/>
    </source>
</evidence>
<feature type="domain" description="NAD-dependent epimerase/dehydratase" evidence="4">
    <location>
        <begin position="21"/>
        <end position="154"/>
    </location>
</feature>
<comment type="caution">
    <text evidence="5">The sequence shown here is derived from an EMBL/GenBank/DDBJ whole genome shotgun (WGS) entry which is preliminary data.</text>
</comment>
<keyword evidence="1" id="KW-0521">NADP</keyword>
<organism evidence="5 6">
    <name type="scientific">Citrus x changshan-huyou</name>
    <dbReference type="NCBI Taxonomy" id="2935761"/>
    <lineage>
        <taxon>Eukaryota</taxon>
        <taxon>Viridiplantae</taxon>
        <taxon>Streptophyta</taxon>
        <taxon>Embryophyta</taxon>
        <taxon>Tracheophyta</taxon>
        <taxon>Spermatophyta</taxon>
        <taxon>Magnoliopsida</taxon>
        <taxon>eudicotyledons</taxon>
        <taxon>Gunneridae</taxon>
        <taxon>Pentapetalae</taxon>
        <taxon>rosids</taxon>
        <taxon>malvids</taxon>
        <taxon>Sapindales</taxon>
        <taxon>Rutaceae</taxon>
        <taxon>Aurantioideae</taxon>
        <taxon>Citrus</taxon>
    </lineage>
</organism>
<evidence type="ECO:0000313" key="6">
    <source>
        <dbReference type="Proteomes" id="UP001428341"/>
    </source>
</evidence>
<dbReference type="SUPFAM" id="SSF51735">
    <property type="entry name" value="NAD(P)-binding Rossmann-fold domains"/>
    <property type="match status" value="1"/>
</dbReference>
<feature type="chain" id="PRO_5042906441" description="NAD-dependent epimerase/dehydratase domain-containing protein" evidence="3">
    <location>
        <begin position="23"/>
        <end position="199"/>
    </location>
</feature>
<dbReference type="GO" id="GO:0016616">
    <property type="term" value="F:oxidoreductase activity, acting on the CH-OH group of donors, NAD or NADP as acceptor"/>
    <property type="evidence" value="ECO:0007669"/>
    <property type="project" value="TreeGrafter"/>
</dbReference>
<evidence type="ECO:0000256" key="3">
    <source>
        <dbReference type="SAM" id="SignalP"/>
    </source>
</evidence>
<reference evidence="5 6" key="1">
    <citation type="submission" date="2024-05" db="EMBL/GenBank/DDBJ databases">
        <title>Haplotype-resolved chromosome-level genome assembly of Huyou (Citrus changshanensis).</title>
        <authorList>
            <person name="Miao C."/>
            <person name="Chen W."/>
            <person name="Wu Y."/>
            <person name="Wang L."/>
            <person name="Zhao S."/>
            <person name="Grierson D."/>
            <person name="Xu C."/>
            <person name="Chen K."/>
        </authorList>
    </citation>
    <scope>NUCLEOTIDE SEQUENCE [LARGE SCALE GENOMIC DNA]</scope>
    <source>
        <strain evidence="5">01-14</strain>
        <tissue evidence="5">Leaf</tissue>
    </source>
</reference>
<dbReference type="PANTHER" id="PTHR10366:SF724">
    <property type="entry name" value="NAD-DEPENDENT EPIMERASE_DEHYDRATASE DOMAIN-CONTAINING PROTEIN"/>
    <property type="match status" value="1"/>
</dbReference>
<keyword evidence="3" id="KW-0732">Signal</keyword>
<evidence type="ECO:0000256" key="2">
    <source>
        <dbReference type="ARBA" id="ARBA00023002"/>
    </source>
</evidence>
<dbReference type="Pfam" id="PF01370">
    <property type="entry name" value="Epimerase"/>
    <property type="match status" value="1"/>
</dbReference>
<feature type="signal peptide" evidence="3">
    <location>
        <begin position="1"/>
        <end position="22"/>
    </location>
</feature>
<dbReference type="PANTHER" id="PTHR10366">
    <property type="entry name" value="NAD DEPENDENT EPIMERASE/DEHYDRATASE"/>
    <property type="match status" value="1"/>
</dbReference>
<accession>A0AAP0QHE0</accession>